<dbReference type="EMBL" id="LAVV01008448">
    <property type="protein sequence ID" value="KNZ52775.1"/>
    <property type="molecule type" value="Genomic_DNA"/>
</dbReference>
<protein>
    <recommendedName>
        <fullName evidence="8">DUF659 domain-containing protein</fullName>
    </recommendedName>
</protein>
<comment type="subcellular location">
    <subcellularLocation>
        <location evidence="1">Nucleus</location>
    </subcellularLocation>
</comment>
<proteinExistence type="predicted"/>
<dbReference type="Proteomes" id="UP000037035">
    <property type="component" value="Unassembled WGS sequence"/>
</dbReference>
<evidence type="ECO:0000256" key="5">
    <source>
        <dbReference type="ARBA" id="ARBA00023242"/>
    </source>
</evidence>
<dbReference type="PANTHER" id="PTHR46481:SF10">
    <property type="entry name" value="ZINC FINGER BED DOMAIN-CONTAINING PROTEIN 39"/>
    <property type="match status" value="1"/>
</dbReference>
<dbReference type="PANTHER" id="PTHR46481">
    <property type="entry name" value="ZINC FINGER BED DOMAIN-CONTAINING PROTEIN 4"/>
    <property type="match status" value="1"/>
</dbReference>
<keyword evidence="2" id="KW-0479">Metal-binding</keyword>
<evidence type="ECO:0000256" key="4">
    <source>
        <dbReference type="ARBA" id="ARBA00022833"/>
    </source>
</evidence>
<keyword evidence="7" id="KW-1185">Reference proteome</keyword>
<keyword evidence="4" id="KW-0862">Zinc</keyword>
<evidence type="ECO:0008006" key="8">
    <source>
        <dbReference type="Google" id="ProtNLM"/>
    </source>
</evidence>
<dbReference type="InterPro" id="IPR012337">
    <property type="entry name" value="RNaseH-like_sf"/>
</dbReference>
<reference evidence="6 7" key="1">
    <citation type="submission" date="2015-08" db="EMBL/GenBank/DDBJ databases">
        <title>Next Generation Sequencing and Analysis of the Genome of Puccinia sorghi L Schw, the Causal Agent of Maize Common Rust.</title>
        <authorList>
            <person name="Rochi L."/>
            <person name="Burguener G."/>
            <person name="Darino M."/>
            <person name="Turjanski A."/>
            <person name="Kreff E."/>
            <person name="Dieguez M.J."/>
            <person name="Sacco F."/>
        </authorList>
    </citation>
    <scope>NUCLEOTIDE SEQUENCE [LARGE SCALE GENOMIC DNA]</scope>
    <source>
        <strain evidence="6 7">RO10H11247</strain>
    </source>
</reference>
<dbReference type="AlphaFoldDB" id="A0A0L6UY23"/>
<evidence type="ECO:0000256" key="2">
    <source>
        <dbReference type="ARBA" id="ARBA00022723"/>
    </source>
</evidence>
<accession>A0A0L6UY23</accession>
<name>A0A0L6UY23_9BASI</name>
<evidence type="ECO:0000313" key="6">
    <source>
        <dbReference type="EMBL" id="KNZ52775.1"/>
    </source>
</evidence>
<keyword evidence="5" id="KW-0539">Nucleus</keyword>
<comment type="caution">
    <text evidence="6">The sequence shown here is derived from an EMBL/GenBank/DDBJ whole genome shotgun (WGS) entry which is preliminary data.</text>
</comment>
<dbReference type="GO" id="GO:0008270">
    <property type="term" value="F:zinc ion binding"/>
    <property type="evidence" value="ECO:0007669"/>
    <property type="project" value="UniProtKB-KW"/>
</dbReference>
<dbReference type="VEuPathDB" id="FungiDB:VP01_3451g4"/>
<dbReference type="InterPro" id="IPR052035">
    <property type="entry name" value="ZnF_BED_domain_contain"/>
</dbReference>
<evidence type="ECO:0000256" key="1">
    <source>
        <dbReference type="ARBA" id="ARBA00004123"/>
    </source>
</evidence>
<sequence>MEFGRKTIRNTIDMMFIANSNHNLQILSAIKHLSFTVNAWTSPNMKAFMAITAHGITPEWKMLDVLIGMPAVEGQHSGVNFADLLVYTLDKLELSDKHISITADNASSNSSLAKHLEYRLGGIFKLTQLLGCMAHVINLSAHDWIRVFGTDTRVVNENEDEITLGKMDLANLVDQPDGQDINLHTVVSRIHGLATYVQGSPQSPNQDHSSGPRMLILDVRTRWNSTYDMLNCDLKLRKVCSTCCGSESRGEVARFSLLDEWDKVAQMVSFLEPLNNVTKILCCSKFSTLSMGLPIYISLITNIYDIQTKYNTFQLIPGRADD</sequence>
<organism evidence="6 7">
    <name type="scientific">Puccinia sorghi</name>
    <dbReference type="NCBI Taxonomy" id="27349"/>
    <lineage>
        <taxon>Eukaryota</taxon>
        <taxon>Fungi</taxon>
        <taxon>Dikarya</taxon>
        <taxon>Basidiomycota</taxon>
        <taxon>Pucciniomycotina</taxon>
        <taxon>Pucciniomycetes</taxon>
        <taxon>Pucciniales</taxon>
        <taxon>Pucciniaceae</taxon>
        <taxon>Puccinia</taxon>
    </lineage>
</organism>
<gene>
    <name evidence="6" type="ORF">VP01_3451g4</name>
</gene>
<dbReference type="GO" id="GO:0005634">
    <property type="term" value="C:nucleus"/>
    <property type="evidence" value="ECO:0007669"/>
    <property type="project" value="UniProtKB-SubCell"/>
</dbReference>
<evidence type="ECO:0000256" key="3">
    <source>
        <dbReference type="ARBA" id="ARBA00022771"/>
    </source>
</evidence>
<keyword evidence="3" id="KW-0863">Zinc-finger</keyword>
<evidence type="ECO:0000313" key="7">
    <source>
        <dbReference type="Proteomes" id="UP000037035"/>
    </source>
</evidence>
<dbReference type="SUPFAM" id="SSF53098">
    <property type="entry name" value="Ribonuclease H-like"/>
    <property type="match status" value="1"/>
</dbReference>
<dbReference type="OrthoDB" id="2506934at2759"/>